<reference evidence="2 3" key="1">
    <citation type="submission" date="2014-11" db="EMBL/GenBank/DDBJ databases">
        <authorList>
            <person name="Wibberg Daniel"/>
        </authorList>
    </citation>
    <scope>NUCLEOTIDE SEQUENCE [LARGE SCALE GENOMIC DNA]</scope>
    <source>
        <strain evidence="2">Rhizoctonia solani AG1-IB 7/3/14</strain>
    </source>
</reference>
<evidence type="ECO:0000256" key="1">
    <source>
        <dbReference type="SAM" id="MobiDB-lite"/>
    </source>
</evidence>
<evidence type="ECO:0000313" key="2">
    <source>
        <dbReference type="EMBL" id="CEL56166.1"/>
    </source>
</evidence>
<feature type="compositionally biased region" description="Polar residues" evidence="1">
    <location>
        <begin position="46"/>
        <end position="59"/>
    </location>
</feature>
<protein>
    <submittedName>
        <fullName evidence="2">Uncharacterized protein</fullName>
    </submittedName>
</protein>
<dbReference type="EMBL" id="LN679299">
    <property type="protein sequence ID" value="CEL56166.1"/>
    <property type="molecule type" value="Genomic_DNA"/>
</dbReference>
<feature type="region of interest" description="Disordered" evidence="1">
    <location>
        <begin position="1"/>
        <end position="84"/>
    </location>
</feature>
<evidence type="ECO:0000313" key="3">
    <source>
        <dbReference type="Proteomes" id="UP000059188"/>
    </source>
</evidence>
<name>A0A0B7FDR6_THACB</name>
<sequence>MQLQKRYGVHPDSHGHVGTPLAPPVASGSNHSPPPAKTIRNKPTCDCSTIKQFPGSTPDNIPDNIPDNVPETYPSNSTSSKDSDVGELDHLIQLGDPDQDVDFFGPLLRSRSAPAGIPPLRLCGGCYNMYMENKNNGSDKDGEGGSSSSGDSSNDDDSGGNNSIHLLPTNHNAIMYILSAKPNLAPVVLLSSTRSKLSIVYNAGVAEPSVAQVNGRDGLFQLPSSICKVGFTLEGLPE</sequence>
<keyword evidence="3" id="KW-1185">Reference proteome</keyword>
<gene>
    <name evidence="2" type="ORF">RSOLAG1IB_11854</name>
</gene>
<dbReference type="AlphaFoldDB" id="A0A0B7FDR6"/>
<accession>A0A0B7FDR6</accession>
<feature type="region of interest" description="Disordered" evidence="1">
    <location>
        <begin position="137"/>
        <end position="164"/>
    </location>
</feature>
<dbReference type="Proteomes" id="UP000059188">
    <property type="component" value="Unassembled WGS sequence"/>
</dbReference>
<organism evidence="2 3">
    <name type="scientific">Thanatephorus cucumeris (strain AG1-IB / isolate 7/3/14)</name>
    <name type="common">Lettuce bottom rot fungus</name>
    <name type="synonym">Rhizoctonia solani</name>
    <dbReference type="NCBI Taxonomy" id="1108050"/>
    <lineage>
        <taxon>Eukaryota</taxon>
        <taxon>Fungi</taxon>
        <taxon>Dikarya</taxon>
        <taxon>Basidiomycota</taxon>
        <taxon>Agaricomycotina</taxon>
        <taxon>Agaricomycetes</taxon>
        <taxon>Cantharellales</taxon>
        <taxon>Ceratobasidiaceae</taxon>
        <taxon>Rhizoctonia</taxon>
        <taxon>Rhizoctonia solani AG-1</taxon>
    </lineage>
</organism>
<proteinExistence type="predicted"/>